<proteinExistence type="inferred from homology"/>
<sequence>MEVKIGEKAPNFQASATNGMTVQLSDFLGKHVVLYFYPKDMTPGCTTEACDFRDHHEQFSDLNAVILGVSTDPIDRHHRFIEKHNLPFLLLSDEDHRIADAYGVWKKKKMFGKEYMGIERSTFIINQEGILVKEWRKVKVKGHVEEALSYIKNNL</sequence>
<protein>
    <recommendedName>
        <fullName evidence="3">thioredoxin-dependent peroxiredoxin</fullName>
        <ecNumber evidence="3">1.11.1.24</ecNumber>
    </recommendedName>
    <alternativeName>
        <fullName evidence="11">Bacterioferritin comigratory protein</fullName>
    </alternativeName>
    <alternativeName>
        <fullName evidence="9">Thioredoxin peroxidase</fullName>
    </alternativeName>
</protein>
<evidence type="ECO:0000256" key="7">
    <source>
        <dbReference type="ARBA" id="ARBA00023157"/>
    </source>
</evidence>
<dbReference type="InterPro" id="IPR000866">
    <property type="entry name" value="AhpC/TSA"/>
</dbReference>
<dbReference type="Pfam" id="PF00578">
    <property type="entry name" value="AhpC-TSA"/>
    <property type="match status" value="1"/>
</dbReference>
<name>A0A9E8M263_9BACI</name>
<evidence type="ECO:0000256" key="1">
    <source>
        <dbReference type="ARBA" id="ARBA00003330"/>
    </source>
</evidence>
<evidence type="ECO:0000256" key="12">
    <source>
        <dbReference type="ARBA" id="ARBA00049091"/>
    </source>
</evidence>
<dbReference type="EC" id="1.11.1.24" evidence="3"/>
<dbReference type="EMBL" id="CP106877">
    <property type="protein sequence ID" value="WAA12939.1"/>
    <property type="molecule type" value="Genomic_DNA"/>
</dbReference>
<dbReference type="GO" id="GO:0008379">
    <property type="term" value="F:thioredoxin peroxidase activity"/>
    <property type="evidence" value="ECO:0007669"/>
    <property type="project" value="TreeGrafter"/>
</dbReference>
<keyword evidence="4 15" id="KW-0575">Peroxidase</keyword>
<dbReference type="FunFam" id="3.40.30.10:FF:000007">
    <property type="entry name" value="Thioredoxin-dependent thiol peroxidase"/>
    <property type="match status" value="1"/>
</dbReference>
<evidence type="ECO:0000256" key="8">
    <source>
        <dbReference type="ARBA" id="ARBA00023284"/>
    </source>
</evidence>
<evidence type="ECO:0000256" key="5">
    <source>
        <dbReference type="ARBA" id="ARBA00022862"/>
    </source>
</evidence>
<evidence type="ECO:0000259" key="14">
    <source>
        <dbReference type="PROSITE" id="PS51352"/>
    </source>
</evidence>
<evidence type="ECO:0000313" key="16">
    <source>
        <dbReference type="Proteomes" id="UP001164726"/>
    </source>
</evidence>
<evidence type="ECO:0000256" key="6">
    <source>
        <dbReference type="ARBA" id="ARBA00023002"/>
    </source>
</evidence>
<comment type="function">
    <text evidence="1">Thiol-specific peroxidase that catalyzes the reduction of hydrogen peroxide and organic hydroperoxides to water and alcohols, respectively. Plays a role in cell protection against oxidative stress by detoxifying peroxides and as sensor of hydrogen peroxide-mediated signaling events.</text>
</comment>
<dbReference type="PANTHER" id="PTHR42801:SF4">
    <property type="entry name" value="AHPC_TSA FAMILY PROTEIN"/>
    <property type="match status" value="1"/>
</dbReference>
<gene>
    <name evidence="15" type="primary">bcp</name>
    <name evidence="15" type="ORF">OE105_01985</name>
</gene>
<evidence type="ECO:0000256" key="4">
    <source>
        <dbReference type="ARBA" id="ARBA00022559"/>
    </source>
</evidence>
<dbReference type="RefSeq" id="WP_275421071.1">
    <property type="nucleotide sequence ID" value="NZ_CP106877.1"/>
</dbReference>
<evidence type="ECO:0000256" key="2">
    <source>
        <dbReference type="ARBA" id="ARBA00011245"/>
    </source>
</evidence>
<dbReference type="GO" id="GO:0034599">
    <property type="term" value="P:cellular response to oxidative stress"/>
    <property type="evidence" value="ECO:0007669"/>
    <property type="project" value="TreeGrafter"/>
</dbReference>
<comment type="subunit">
    <text evidence="2">Monomer.</text>
</comment>
<comment type="catalytic activity">
    <reaction evidence="12">
        <text>a hydroperoxide + [thioredoxin]-dithiol = an alcohol + [thioredoxin]-disulfide + H2O</text>
        <dbReference type="Rhea" id="RHEA:62620"/>
        <dbReference type="Rhea" id="RHEA-COMP:10698"/>
        <dbReference type="Rhea" id="RHEA-COMP:10700"/>
        <dbReference type="ChEBI" id="CHEBI:15377"/>
        <dbReference type="ChEBI" id="CHEBI:29950"/>
        <dbReference type="ChEBI" id="CHEBI:30879"/>
        <dbReference type="ChEBI" id="CHEBI:35924"/>
        <dbReference type="ChEBI" id="CHEBI:50058"/>
        <dbReference type="EC" id="1.11.1.24"/>
    </reaction>
</comment>
<accession>A0A9E8M263</accession>
<dbReference type="KEGG" id="fhl:OE105_01985"/>
<keyword evidence="5" id="KW-0049">Antioxidant</keyword>
<dbReference type="InterPro" id="IPR013766">
    <property type="entry name" value="Thioredoxin_domain"/>
</dbReference>
<evidence type="ECO:0000256" key="11">
    <source>
        <dbReference type="ARBA" id="ARBA00041373"/>
    </source>
</evidence>
<dbReference type="CDD" id="cd03017">
    <property type="entry name" value="PRX_BCP"/>
    <property type="match status" value="1"/>
</dbReference>
<dbReference type="GO" id="GO:0005737">
    <property type="term" value="C:cytoplasm"/>
    <property type="evidence" value="ECO:0007669"/>
    <property type="project" value="TreeGrafter"/>
</dbReference>
<keyword evidence="16" id="KW-1185">Reference proteome</keyword>
<keyword evidence="8" id="KW-0676">Redox-active center</keyword>
<feature type="domain" description="Thioredoxin" evidence="14">
    <location>
        <begin position="3"/>
        <end position="155"/>
    </location>
</feature>
<organism evidence="15 16">
    <name type="scientific">Fervidibacillus halotolerans</name>
    <dbReference type="NCBI Taxonomy" id="2980027"/>
    <lineage>
        <taxon>Bacteria</taxon>
        <taxon>Bacillati</taxon>
        <taxon>Bacillota</taxon>
        <taxon>Bacilli</taxon>
        <taxon>Bacillales</taxon>
        <taxon>Bacillaceae</taxon>
        <taxon>Fervidibacillus</taxon>
    </lineage>
</organism>
<dbReference type="InterPro" id="IPR036249">
    <property type="entry name" value="Thioredoxin-like_sf"/>
</dbReference>
<dbReference type="AlphaFoldDB" id="A0A9E8M263"/>
<evidence type="ECO:0000256" key="10">
    <source>
        <dbReference type="ARBA" id="ARBA00038489"/>
    </source>
</evidence>
<dbReference type="Proteomes" id="UP001164726">
    <property type="component" value="Chromosome"/>
</dbReference>
<keyword evidence="7" id="KW-1015">Disulfide bond</keyword>
<evidence type="ECO:0000256" key="9">
    <source>
        <dbReference type="ARBA" id="ARBA00032824"/>
    </source>
</evidence>
<dbReference type="PIRSF" id="PIRSF000239">
    <property type="entry name" value="AHPC"/>
    <property type="match status" value="1"/>
</dbReference>
<dbReference type="PROSITE" id="PS51352">
    <property type="entry name" value="THIOREDOXIN_2"/>
    <property type="match status" value="1"/>
</dbReference>
<dbReference type="InterPro" id="IPR024706">
    <property type="entry name" value="Peroxiredoxin_AhpC-typ"/>
</dbReference>
<evidence type="ECO:0000256" key="13">
    <source>
        <dbReference type="PIRSR" id="PIRSR000239-1"/>
    </source>
</evidence>
<evidence type="ECO:0000256" key="3">
    <source>
        <dbReference type="ARBA" id="ARBA00013017"/>
    </source>
</evidence>
<dbReference type="SUPFAM" id="SSF52833">
    <property type="entry name" value="Thioredoxin-like"/>
    <property type="match status" value="1"/>
</dbReference>
<comment type="similarity">
    <text evidence="10">Belongs to the peroxiredoxin family. BCP/PrxQ subfamily.</text>
</comment>
<reference evidence="15" key="1">
    <citation type="submission" date="2022-09" db="EMBL/GenBank/DDBJ databases">
        <title>Complete Genomes of Fervidibacillus albus and Fervidibacillus halotolerans isolated from tidal flat sediments.</title>
        <authorList>
            <person name="Kwon K.K."/>
            <person name="Yang S.-H."/>
            <person name="Park M.J."/>
            <person name="Oh H.-M."/>
        </authorList>
    </citation>
    <scope>NUCLEOTIDE SEQUENCE</scope>
    <source>
        <strain evidence="15">MEBiC13594</strain>
    </source>
</reference>
<dbReference type="GO" id="GO:0045454">
    <property type="term" value="P:cell redox homeostasis"/>
    <property type="evidence" value="ECO:0007669"/>
    <property type="project" value="TreeGrafter"/>
</dbReference>
<dbReference type="PANTHER" id="PTHR42801">
    <property type="entry name" value="THIOREDOXIN-DEPENDENT PEROXIDE REDUCTASE"/>
    <property type="match status" value="1"/>
</dbReference>
<dbReference type="InterPro" id="IPR050924">
    <property type="entry name" value="Peroxiredoxin_BCP/PrxQ"/>
</dbReference>
<evidence type="ECO:0000313" key="15">
    <source>
        <dbReference type="EMBL" id="WAA12939.1"/>
    </source>
</evidence>
<dbReference type="Gene3D" id="3.40.30.10">
    <property type="entry name" value="Glutaredoxin"/>
    <property type="match status" value="1"/>
</dbReference>
<dbReference type="NCBIfam" id="NF006960">
    <property type="entry name" value="PRK09437.1"/>
    <property type="match status" value="1"/>
</dbReference>
<keyword evidence="6 15" id="KW-0560">Oxidoreductase</keyword>
<feature type="active site" description="Cysteine sulfenic acid (-SOH) intermediate; for peroxidase activity" evidence="13">
    <location>
        <position position="45"/>
    </location>
</feature>